<keyword evidence="2" id="KW-0238">DNA-binding</keyword>
<feature type="region of interest" description="Disordered" evidence="4">
    <location>
        <begin position="1"/>
        <end position="24"/>
    </location>
</feature>
<dbReference type="InterPro" id="IPR036388">
    <property type="entry name" value="WH-like_DNA-bd_sf"/>
</dbReference>
<dbReference type="Pfam" id="PF00027">
    <property type="entry name" value="cNMP_binding"/>
    <property type="match status" value="1"/>
</dbReference>
<dbReference type="CDD" id="cd00038">
    <property type="entry name" value="CAP_ED"/>
    <property type="match status" value="1"/>
</dbReference>
<evidence type="ECO:0000256" key="1">
    <source>
        <dbReference type="ARBA" id="ARBA00023015"/>
    </source>
</evidence>
<dbReference type="InterPro" id="IPR036390">
    <property type="entry name" value="WH_DNA-bd_sf"/>
</dbReference>
<dbReference type="InterPro" id="IPR014710">
    <property type="entry name" value="RmlC-like_jellyroll"/>
</dbReference>
<dbReference type="AlphaFoldDB" id="P95599"/>
<proteinExistence type="predicted"/>
<dbReference type="PRINTS" id="PR00034">
    <property type="entry name" value="HTHCRP"/>
</dbReference>
<evidence type="ECO:0000259" key="5">
    <source>
        <dbReference type="PROSITE" id="PS51063"/>
    </source>
</evidence>
<dbReference type="InterPro" id="IPR018490">
    <property type="entry name" value="cNMP-bd_dom_sf"/>
</dbReference>
<name>P95599_RHIET</name>
<dbReference type="GO" id="GO:0006355">
    <property type="term" value="P:regulation of DNA-templated transcription"/>
    <property type="evidence" value="ECO:0007669"/>
    <property type="project" value="InterPro"/>
</dbReference>
<dbReference type="InterPro" id="IPR000595">
    <property type="entry name" value="cNMP-bd_dom"/>
</dbReference>
<organism evidence="6">
    <name type="scientific">Rhizobium etli</name>
    <dbReference type="NCBI Taxonomy" id="29449"/>
    <lineage>
        <taxon>Bacteria</taxon>
        <taxon>Pseudomonadati</taxon>
        <taxon>Pseudomonadota</taxon>
        <taxon>Alphaproteobacteria</taxon>
        <taxon>Hyphomicrobiales</taxon>
        <taxon>Rhizobiaceae</taxon>
        <taxon>Rhizobium/Agrobacterium group</taxon>
        <taxon>Rhizobium</taxon>
    </lineage>
</organism>
<sequence length="265" mass="29277">MTQLLSTAPTATRGDEDAVQNNHAFDNGAKGREAIHAGQSLSSLFVGSAAEAVAAGKAIWWEGDKNHLVQVEEGVVRLLRIIGEGRRVIIALQFAGDLNGASLQNDFLFTAEAVTKCKIRRISHMSFHGEVARSNALARAYLSLLCQEAAASHEQMVLLPKKNAEERPCSFIVKLAFRRNPRPRQGPLRVSMNRQDIADHLGLTIETLAHTVTKLASRNIVIPEGRHDLRNVNLARLVRLSGDTDDFSEDFCQRVNLNTRDKPRD</sequence>
<dbReference type="Pfam" id="PF13545">
    <property type="entry name" value="HTH_Crp_2"/>
    <property type="match status" value="1"/>
</dbReference>
<accession>P95599</accession>
<dbReference type="Gene3D" id="1.10.10.10">
    <property type="entry name" value="Winged helix-like DNA-binding domain superfamily/Winged helix DNA-binding domain"/>
    <property type="match status" value="1"/>
</dbReference>
<dbReference type="GO" id="GO:0003677">
    <property type="term" value="F:DNA binding"/>
    <property type="evidence" value="ECO:0007669"/>
    <property type="project" value="UniProtKB-KW"/>
</dbReference>
<keyword evidence="3" id="KW-0804">Transcription</keyword>
<evidence type="ECO:0000256" key="2">
    <source>
        <dbReference type="ARBA" id="ARBA00023125"/>
    </source>
</evidence>
<protein>
    <submittedName>
        <fullName evidence="6">FixK</fullName>
    </submittedName>
</protein>
<dbReference type="Gene3D" id="2.60.120.10">
    <property type="entry name" value="Jelly Rolls"/>
    <property type="match status" value="1"/>
</dbReference>
<dbReference type="SMART" id="SM00419">
    <property type="entry name" value="HTH_CRP"/>
    <property type="match status" value="1"/>
</dbReference>
<dbReference type="InterPro" id="IPR012318">
    <property type="entry name" value="HTH_CRP"/>
</dbReference>
<feature type="compositionally biased region" description="Polar residues" evidence="4">
    <location>
        <begin position="1"/>
        <end position="10"/>
    </location>
</feature>
<keyword evidence="1" id="KW-0805">Transcription regulation</keyword>
<dbReference type="PROSITE" id="PS51063">
    <property type="entry name" value="HTH_CRP_2"/>
    <property type="match status" value="1"/>
</dbReference>
<gene>
    <name evidence="6" type="primary">fixK</name>
</gene>
<reference evidence="6" key="1">
    <citation type="journal article" date="1999" name="Appl. Environ. Microbiol.">
        <title>Enhanced nitrogen fixation in a rhizobium etli ntrC mutant that overproduces the bradyrhizobium japonicum symbiotic terminal oxidase cbb3.</title>
        <authorList>
            <person name="Soberon M."/>
            <person name="Lopez O."/>
            <person name="Morera C."/>
            <person name="Girard M.L."/>
            <person name="Tabche M.L."/>
            <person name="Miranda J."/>
        </authorList>
    </citation>
    <scope>NUCLEOTIDE SEQUENCE</scope>
    <source>
        <strain evidence="6">CE-3</strain>
    </source>
</reference>
<feature type="domain" description="HTH crp-type" evidence="5">
    <location>
        <begin position="162"/>
        <end position="233"/>
    </location>
</feature>
<dbReference type="SUPFAM" id="SSF46785">
    <property type="entry name" value="Winged helix' DNA-binding domain"/>
    <property type="match status" value="1"/>
</dbReference>
<evidence type="ECO:0000256" key="4">
    <source>
        <dbReference type="SAM" id="MobiDB-lite"/>
    </source>
</evidence>
<evidence type="ECO:0000313" key="6">
    <source>
        <dbReference type="EMBL" id="AAC15887.1"/>
    </source>
</evidence>
<evidence type="ECO:0000256" key="3">
    <source>
        <dbReference type="ARBA" id="ARBA00023163"/>
    </source>
</evidence>
<dbReference type="EMBL" id="U76906">
    <property type="protein sequence ID" value="AAC15887.1"/>
    <property type="molecule type" value="Genomic_DNA"/>
</dbReference>
<dbReference type="SUPFAM" id="SSF51206">
    <property type="entry name" value="cAMP-binding domain-like"/>
    <property type="match status" value="1"/>
</dbReference>